<dbReference type="Gene3D" id="3.40.50.10170">
    <property type="match status" value="1"/>
</dbReference>
<dbReference type="NCBIfam" id="TIGR00762">
    <property type="entry name" value="DegV"/>
    <property type="match status" value="1"/>
</dbReference>
<sequence>MIAFIADSSFDMPNVKTKYPILFAPLRVIIDGKEFVDKVNLTVDQFYEMLKDAENFSTSLPNPKETEELIKKLYDEYDKIYMLSLSSKLSGTFNMFQMISQNFKDKVKVLDLKTTSIESYAIFRKLVEYAEKDIEITQDIVDKIRKNLKMYFAVMDLKYLEKGGRIGKAKALLGKMLKIKPILSVDETGAVESIAMERKLSSLVNKLIELGESFLKEHQISDPYFLAAYGSKEYKKYIDRLVQHFNIKDITQISAAVGIHTGPEVFGFVVSS</sequence>
<evidence type="ECO:0000313" key="2">
    <source>
        <dbReference type="EMBL" id="MBB6062568.1"/>
    </source>
</evidence>
<dbReference type="SUPFAM" id="SSF82549">
    <property type="entry name" value="DAK1/DegV-like"/>
    <property type="match status" value="1"/>
</dbReference>
<keyword evidence="1" id="KW-0446">Lipid-binding</keyword>
<reference evidence="2 3" key="1">
    <citation type="submission" date="2020-08" db="EMBL/GenBank/DDBJ databases">
        <title>Genomic Encyclopedia of Type Strains, Phase IV (KMG-IV): sequencing the most valuable type-strain genomes for metagenomic binning, comparative biology and taxonomic classification.</title>
        <authorList>
            <person name="Goeker M."/>
        </authorList>
    </citation>
    <scope>NUCLEOTIDE SEQUENCE [LARGE SCALE GENOMIC DNA]</scope>
    <source>
        <strain evidence="2 3">DSM 13481</strain>
    </source>
</reference>
<proteinExistence type="predicted"/>
<dbReference type="AlphaFoldDB" id="A0A841GSH6"/>
<dbReference type="Gene3D" id="3.30.1180.10">
    <property type="match status" value="1"/>
</dbReference>
<dbReference type="PANTHER" id="PTHR33434:SF2">
    <property type="entry name" value="FATTY ACID-BINDING PROTEIN TM_1468"/>
    <property type="match status" value="1"/>
</dbReference>
<protein>
    <submittedName>
        <fullName evidence="2">DegV family protein with EDD domain</fullName>
    </submittedName>
</protein>
<dbReference type="InterPro" id="IPR043168">
    <property type="entry name" value="DegV_C"/>
</dbReference>
<dbReference type="EMBL" id="JACHEX010000002">
    <property type="protein sequence ID" value="MBB6062568.1"/>
    <property type="molecule type" value="Genomic_DNA"/>
</dbReference>
<comment type="caution">
    <text evidence="2">The sequence shown here is derived from an EMBL/GenBank/DDBJ whole genome shotgun (WGS) entry which is preliminary data.</text>
</comment>
<organism evidence="2 3">
    <name type="scientific">Thermosipho japonicus</name>
    <dbReference type="NCBI Taxonomy" id="90323"/>
    <lineage>
        <taxon>Bacteria</taxon>
        <taxon>Thermotogati</taxon>
        <taxon>Thermotogota</taxon>
        <taxon>Thermotogae</taxon>
        <taxon>Thermotogales</taxon>
        <taxon>Fervidobacteriaceae</taxon>
        <taxon>Thermosipho</taxon>
    </lineage>
</organism>
<dbReference type="InterPro" id="IPR003797">
    <property type="entry name" value="DegV"/>
</dbReference>
<gene>
    <name evidence="2" type="ORF">HNP65_001006</name>
</gene>
<dbReference type="InterPro" id="IPR050270">
    <property type="entry name" value="DegV_domain_contain"/>
</dbReference>
<dbReference type="RefSeq" id="WP_184619227.1">
    <property type="nucleotide sequence ID" value="NZ_JACHEX010000002.1"/>
</dbReference>
<accession>A0A841GSH6</accession>
<dbReference type="GO" id="GO:0008289">
    <property type="term" value="F:lipid binding"/>
    <property type="evidence" value="ECO:0007669"/>
    <property type="project" value="UniProtKB-KW"/>
</dbReference>
<dbReference type="PANTHER" id="PTHR33434">
    <property type="entry name" value="DEGV DOMAIN-CONTAINING PROTEIN DR_1986-RELATED"/>
    <property type="match status" value="1"/>
</dbReference>
<evidence type="ECO:0000256" key="1">
    <source>
        <dbReference type="ARBA" id="ARBA00023121"/>
    </source>
</evidence>
<dbReference type="Pfam" id="PF02645">
    <property type="entry name" value="DegV"/>
    <property type="match status" value="1"/>
</dbReference>
<dbReference type="PROSITE" id="PS51482">
    <property type="entry name" value="DEGV"/>
    <property type="match status" value="1"/>
</dbReference>
<dbReference type="Proteomes" id="UP000555828">
    <property type="component" value="Unassembled WGS sequence"/>
</dbReference>
<name>A0A841GSH6_9BACT</name>
<evidence type="ECO:0000313" key="3">
    <source>
        <dbReference type="Proteomes" id="UP000555828"/>
    </source>
</evidence>
<keyword evidence="3" id="KW-1185">Reference proteome</keyword>